<accession>A0A4R8BSH0</accession>
<sequence>MEPLGERPVWSMSDSELLPTIDQVDAAVTQLLTYRLQLIARVDEIGLASEFGARDTAELLAMRHRIDRRDAHRDVKLSRSLPKYDAVSTALTDGTRPLRPAQASAIVTALERVASRVAVEDLEVAEEQLVNLAAHLSPGELAKAARQICDLLDSDGPEPDENAAYARESLTLVEAENGVKFRGYLANENAELLRSRIHAAARPHKTADGELDPRSREKRQADALTATLTIAAAAAESGFKPPATETCATDAGAENLLPVRAADDVAANAQAARSARLSATQDGAAQDGAAQDGAAQDGAAQDGAAQDGAAHRADRWVPGFGAKANITVTIDFEDLKSALADATGELVYGPGLSAAAIRRMACDAKIIPLVLGSNSEPLDVGRAERLVTRAMRRALNVRDKGCVVCGAPPIHCDAHHLRSWIDGGETAIHNLVLLCRAHHRALHAGHWVITITDGLVQVSRPTWADPPPQPTPSISALLEAPVALRPDAAAQRPDAAAQRPDAAAQRPDGAAVARPGTGPATGSAAPRRRSNGRSGRRSSRWSADETMMQEAARFAVWGESAASDATDIAGRTHGRPLTSSDPIHPDPWPDTALI</sequence>
<dbReference type="InterPro" id="IPR003615">
    <property type="entry name" value="HNH_nuc"/>
</dbReference>
<keyword evidence="4" id="KW-0255">Endonuclease</keyword>
<evidence type="ECO:0000313" key="4">
    <source>
        <dbReference type="EMBL" id="TDW60735.1"/>
    </source>
</evidence>
<dbReference type="GO" id="GO:0004519">
    <property type="term" value="F:endonuclease activity"/>
    <property type="evidence" value="ECO:0007669"/>
    <property type="project" value="UniProtKB-KW"/>
</dbReference>
<comment type="caution">
    <text evidence="4">The sequence shown here is derived from an EMBL/GenBank/DDBJ whole genome shotgun (WGS) entry which is preliminary data.</text>
</comment>
<dbReference type="CDD" id="cd00085">
    <property type="entry name" value="HNHc"/>
    <property type="match status" value="1"/>
</dbReference>
<dbReference type="AlphaFoldDB" id="A0A4R8BSH0"/>
<organism evidence="4 5">
    <name type="scientific">Kribbella pratensis</name>
    <dbReference type="NCBI Taxonomy" id="2512112"/>
    <lineage>
        <taxon>Bacteria</taxon>
        <taxon>Bacillati</taxon>
        <taxon>Actinomycetota</taxon>
        <taxon>Actinomycetes</taxon>
        <taxon>Propionibacteriales</taxon>
        <taxon>Kribbellaceae</taxon>
        <taxon>Kribbella</taxon>
    </lineage>
</organism>
<feature type="compositionally biased region" description="Basic residues" evidence="2">
    <location>
        <begin position="526"/>
        <end position="539"/>
    </location>
</feature>
<dbReference type="Pfam" id="PF01844">
    <property type="entry name" value="HNH"/>
    <property type="match status" value="1"/>
</dbReference>
<feature type="compositionally biased region" description="Low complexity" evidence="2">
    <location>
        <begin position="488"/>
        <end position="508"/>
    </location>
</feature>
<dbReference type="Pfam" id="PF02720">
    <property type="entry name" value="DUF222"/>
    <property type="match status" value="2"/>
</dbReference>
<comment type="similarity">
    <text evidence="1">Belongs to the Rv1128c/1148c/1588c/1702c/1945/3466 family.</text>
</comment>
<dbReference type="GO" id="GO:0008270">
    <property type="term" value="F:zinc ion binding"/>
    <property type="evidence" value="ECO:0007669"/>
    <property type="project" value="InterPro"/>
</dbReference>
<feature type="region of interest" description="Disordered" evidence="2">
    <location>
        <begin position="278"/>
        <end position="311"/>
    </location>
</feature>
<reference evidence="4 5" key="1">
    <citation type="submission" date="2019-03" db="EMBL/GenBank/DDBJ databases">
        <title>Genomic Encyclopedia of Type Strains, Phase III (KMG-III): the genomes of soil and plant-associated and newly described type strains.</title>
        <authorList>
            <person name="Whitman W."/>
        </authorList>
    </citation>
    <scope>NUCLEOTIDE SEQUENCE [LARGE SCALE GENOMIC DNA]</scope>
    <source>
        <strain evidence="4 5">VKM Ac-2573</strain>
    </source>
</reference>
<dbReference type="EMBL" id="SODP01000004">
    <property type="protein sequence ID" value="TDW60735.1"/>
    <property type="molecule type" value="Genomic_DNA"/>
</dbReference>
<protein>
    <submittedName>
        <fullName evidence="4">HNH endonuclease</fullName>
    </submittedName>
</protein>
<dbReference type="InterPro" id="IPR002711">
    <property type="entry name" value="HNH"/>
</dbReference>
<evidence type="ECO:0000259" key="3">
    <source>
        <dbReference type="SMART" id="SM00507"/>
    </source>
</evidence>
<name>A0A4R8BSH0_9ACTN</name>
<feature type="region of interest" description="Disordered" evidence="2">
    <location>
        <begin position="488"/>
        <end position="545"/>
    </location>
</feature>
<dbReference type="OrthoDB" id="3634417at2"/>
<proteinExistence type="inferred from homology"/>
<feature type="domain" description="HNH nuclease" evidence="3">
    <location>
        <begin position="390"/>
        <end position="440"/>
    </location>
</feature>
<feature type="compositionally biased region" description="Low complexity" evidence="2">
    <location>
        <begin position="278"/>
        <end position="308"/>
    </location>
</feature>
<keyword evidence="5" id="KW-1185">Reference proteome</keyword>
<evidence type="ECO:0000256" key="1">
    <source>
        <dbReference type="ARBA" id="ARBA00023450"/>
    </source>
</evidence>
<keyword evidence="4" id="KW-0378">Hydrolase</keyword>
<dbReference type="InterPro" id="IPR003870">
    <property type="entry name" value="DUF222"/>
</dbReference>
<evidence type="ECO:0000256" key="2">
    <source>
        <dbReference type="SAM" id="MobiDB-lite"/>
    </source>
</evidence>
<dbReference type="Proteomes" id="UP000295146">
    <property type="component" value="Unassembled WGS sequence"/>
</dbReference>
<gene>
    <name evidence="4" type="ORF">EV653_7287</name>
</gene>
<dbReference type="SMART" id="SM00507">
    <property type="entry name" value="HNHc"/>
    <property type="match status" value="1"/>
</dbReference>
<dbReference type="Gene3D" id="1.10.30.50">
    <property type="match status" value="1"/>
</dbReference>
<feature type="region of interest" description="Disordered" evidence="2">
    <location>
        <begin position="560"/>
        <end position="594"/>
    </location>
</feature>
<dbReference type="GO" id="GO:0003676">
    <property type="term" value="F:nucleic acid binding"/>
    <property type="evidence" value="ECO:0007669"/>
    <property type="project" value="InterPro"/>
</dbReference>
<keyword evidence="4" id="KW-0540">Nuclease</keyword>
<evidence type="ECO:0000313" key="5">
    <source>
        <dbReference type="Proteomes" id="UP000295146"/>
    </source>
</evidence>